<reference evidence="5 6" key="1">
    <citation type="submission" date="2021-01" db="EMBL/GenBank/DDBJ databases">
        <title>Chromosome-level genome assembly of a human fungal pathogen reveals clustering of transcriptionally co-regulated genes.</title>
        <authorList>
            <person name="Voorhies M."/>
            <person name="Cohen S."/>
            <person name="Shea T.P."/>
            <person name="Petrus S."/>
            <person name="Munoz J.F."/>
            <person name="Poplawski S."/>
            <person name="Goldman W.E."/>
            <person name="Michael T."/>
            <person name="Cuomo C.A."/>
            <person name="Sil A."/>
            <person name="Beyhan S."/>
        </authorList>
    </citation>
    <scope>NUCLEOTIDE SEQUENCE [LARGE SCALE GENOMIC DNA]</scope>
    <source>
        <strain evidence="5 6">G184AR</strain>
    </source>
</reference>
<dbReference type="OrthoDB" id="2260257at2759"/>
<sequence length="207" mass="21085">MRSIIYLAISAFAAVVAAQANNPFNVPSGGYSPVAGQPLTLKWTPTTTGPVTLKLQLGDKVTPNDGIVLASSIPNAGSFTVTLPKSLGPGTDYNFQIIDDEDPSNFNFSPKFSISGTTGTATLLTPTATRTTASTTATESTSATTTQTESSTTLTTSASSTTESTSSSTPTATSTGESKSAPNPNSAVSLTRPGFMLSAVLGLMAFL</sequence>
<evidence type="ECO:0000256" key="1">
    <source>
        <dbReference type="ARBA" id="ARBA00022729"/>
    </source>
</evidence>
<feature type="compositionally biased region" description="Polar residues" evidence="2">
    <location>
        <begin position="180"/>
        <end position="189"/>
    </location>
</feature>
<proteinExistence type="predicted"/>
<accession>A0A8H8CV04</accession>
<keyword evidence="1 3" id="KW-0732">Signal</keyword>
<dbReference type="Proteomes" id="UP000670092">
    <property type="component" value="Unassembled WGS sequence"/>
</dbReference>
<dbReference type="PANTHER" id="PTHR40633:SF5">
    <property type="entry name" value="ANCHORED PROTEIN, PUTATIVE (AFU_ORTHOLOGUE AFUA_8G04370)-RELATED"/>
    <property type="match status" value="1"/>
</dbReference>
<feature type="domain" description="Yeast cell wall synthesis Kre9/Knh1-like N-terminal" evidence="4">
    <location>
        <begin position="27"/>
        <end position="114"/>
    </location>
</feature>
<name>A0A8H8CV04_AJECA</name>
<dbReference type="AlphaFoldDB" id="A0A8H8CV04"/>
<dbReference type="Pfam" id="PF10342">
    <property type="entry name" value="Kre9_KNH"/>
    <property type="match status" value="1"/>
</dbReference>
<protein>
    <submittedName>
        <fullName evidence="5">Drmip_Hesp domain-containing protein</fullName>
    </submittedName>
</protein>
<dbReference type="VEuPathDB" id="FungiDB:I7I52_08057"/>
<evidence type="ECO:0000256" key="2">
    <source>
        <dbReference type="SAM" id="MobiDB-lite"/>
    </source>
</evidence>
<dbReference type="EMBL" id="JAEVHI010000005">
    <property type="protein sequence ID" value="KAG5290900.1"/>
    <property type="molecule type" value="Genomic_DNA"/>
</dbReference>
<feature type="region of interest" description="Disordered" evidence="2">
    <location>
        <begin position="125"/>
        <end position="190"/>
    </location>
</feature>
<gene>
    <name evidence="5" type="ORF">I7I52_08057</name>
</gene>
<evidence type="ECO:0000256" key="3">
    <source>
        <dbReference type="SAM" id="SignalP"/>
    </source>
</evidence>
<feature type="signal peptide" evidence="3">
    <location>
        <begin position="1"/>
        <end position="18"/>
    </location>
</feature>
<dbReference type="InterPro" id="IPR052982">
    <property type="entry name" value="SRP1/TIP1-like"/>
</dbReference>
<evidence type="ECO:0000313" key="5">
    <source>
        <dbReference type="EMBL" id="KAG5290900.1"/>
    </source>
</evidence>
<feature type="compositionally biased region" description="Low complexity" evidence="2">
    <location>
        <begin position="125"/>
        <end position="178"/>
    </location>
</feature>
<feature type="chain" id="PRO_5034873508" evidence="3">
    <location>
        <begin position="19"/>
        <end position="207"/>
    </location>
</feature>
<evidence type="ECO:0000259" key="4">
    <source>
        <dbReference type="Pfam" id="PF10342"/>
    </source>
</evidence>
<dbReference type="PANTHER" id="PTHR40633">
    <property type="entry name" value="MATRIX PROTEIN, PUTATIVE (AFU_ORTHOLOGUE AFUA_8G05410)-RELATED"/>
    <property type="match status" value="1"/>
</dbReference>
<organism evidence="5 6">
    <name type="scientific">Ajellomyces capsulatus</name>
    <name type="common">Darling's disease fungus</name>
    <name type="synonym">Histoplasma capsulatum</name>
    <dbReference type="NCBI Taxonomy" id="5037"/>
    <lineage>
        <taxon>Eukaryota</taxon>
        <taxon>Fungi</taxon>
        <taxon>Dikarya</taxon>
        <taxon>Ascomycota</taxon>
        <taxon>Pezizomycotina</taxon>
        <taxon>Eurotiomycetes</taxon>
        <taxon>Eurotiomycetidae</taxon>
        <taxon>Onygenales</taxon>
        <taxon>Ajellomycetaceae</taxon>
        <taxon>Histoplasma</taxon>
    </lineage>
</organism>
<comment type="caution">
    <text evidence="5">The sequence shown here is derived from an EMBL/GenBank/DDBJ whole genome shotgun (WGS) entry which is preliminary data.</text>
</comment>
<evidence type="ECO:0000313" key="6">
    <source>
        <dbReference type="Proteomes" id="UP000670092"/>
    </source>
</evidence>
<dbReference type="InterPro" id="IPR018466">
    <property type="entry name" value="Kre9/Knh1-like_N"/>
</dbReference>